<feature type="transmembrane region" description="Helical" evidence="1">
    <location>
        <begin position="130"/>
        <end position="153"/>
    </location>
</feature>
<dbReference type="Proteomes" id="UP000245977">
    <property type="component" value="Chromosome"/>
</dbReference>
<evidence type="ECO:0000313" key="3">
    <source>
        <dbReference type="Proteomes" id="UP000245977"/>
    </source>
</evidence>
<organism evidence="2 3">
    <name type="scientific">Acinetobacter defluvii</name>
    <dbReference type="NCBI Taxonomy" id="1871111"/>
    <lineage>
        <taxon>Bacteria</taxon>
        <taxon>Pseudomonadati</taxon>
        <taxon>Pseudomonadota</taxon>
        <taxon>Gammaproteobacteria</taxon>
        <taxon>Moraxellales</taxon>
        <taxon>Moraxellaceae</taxon>
        <taxon>Acinetobacter</taxon>
    </lineage>
</organism>
<dbReference type="SUPFAM" id="SSF47240">
    <property type="entry name" value="Ferritin-like"/>
    <property type="match status" value="1"/>
</dbReference>
<dbReference type="PIRSF" id="PIRSF007580">
    <property type="entry name" value="UCP07580"/>
    <property type="match status" value="1"/>
</dbReference>
<dbReference type="EMBL" id="CP029397">
    <property type="protein sequence ID" value="AWL29577.1"/>
    <property type="molecule type" value="Genomic_DNA"/>
</dbReference>
<reference evidence="2" key="1">
    <citation type="submission" date="2019-08" db="EMBL/GenBank/DDBJ databases">
        <title>The complete genome of Acinetobacter defluvii strain WCHAD010030.</title>
        <authorList>
            <person name="Hu Y."/>
            <person name="Qin J."/>
            <person name="Feng Y."/>
            <person name="Zong Z."/>
        </authorList>
    </citation>
    <scope>NUCLEOTIDE SEQUENCE</scope>
    <source>
        <strain evidence="2">WCHA30</strain>
    </source>
</reference>
<evidence type="ECO:0000313" key="2">
    <source>
        <dbReference type="EMBL" id="AWL29577.1"/>
    </source>
</evidence>
<dbReference type="InterPro" id="IPR016516">
    <property type="entry name" value="UCP07580"/>
</dbReference>
<dbReference type="OrthoDB" id="5727566at2"/>
<dbReference type="PANTHER" id="PTHR39456:SF1">
    <property type="entry name" value="METAL-DEPENDENT HYDROLASE"/>
    <property type="match status" value="1"/>
</dbReference>
<name>A0A2S2FF38_9GAMM</name>
<dbReference type="AlphaFoldDB" id="A0A2S2FF38"/>
<keyword evidence="1" id="KW-0472">Membrane</keyword>
<gene>
    <name evidence="2" type="ORF">DJ533_13835</name>
</gene>
<keyword evidence="3" id="KW-1185">Reference proteome</keyword>
<accession>A0A2S2FF38</accession>
<dbReference type="PANTHER" id="PTHR39456">
    <property type="entry name" value="METAL-DEPENDENT HYDROLASE"/>
    <property type="match status" value="1"/>
</dbReference>
<keyword evidence="2" id="KW-0378">Hydrolase</keyword>
<evidence type="ECO:0000256" key="1">
    <source>
        <dbReference type="SAM" id="Phobius"/>
    </source>
</evidence>
<sequence>MNAAVEHLIQARKVKFDLTQSPIYWAETPFVTHAINPLHILLPQGELWFCRVFNRVLPEITDPQLYADVKGFIGQEAIHSRSHSHVIDFYKEHGIDLSSFVHLTEVLFKDLVDELPLKQRWLAKLLGKNWLIFQVGAIAAIEHFTSILGMWVLEEKAINNFDPEILRLIRWHGAEEVEHRSVAFDLFQHLCKTKLGFYAGRQFTMSLVFPLFILLWTRAIRFTIEQDSNLKKGQLPTSMLGILKGIEKEFEQSARLPSVKFIIKSVGSWMKPSYNPRHEGNDQLAAYYFKAYGF</sequence>
<proteinExistence type="predicted"/>
<protein>
    <submittedName>
        <fullName evidence="2">Metal-dependent hydrolase</fullName>
    </submittedName>
</protein>
<feature type="transmembrane region" description="Helical" evidence="1">
    <location>
        <begin position="203"/>
        <end position="224"/>
    </location>
</feature>
<keyword evidence="1" id="KW-0812">Transmembrane</keyword>
<dbReference type="GO" id="GO:0016787">
    <property type="term" value="F:hydrolase activity"/>
    <property type="evidence" value="ECO:0007669"/>
    <property type="project" value="UniProtKB-KW"/>
</dbReference>
<dbReference type="KEGG" id="adv:DJ533_13835"/>
<dbReference type="Pfam" id="PF10118">
    <property type="entry name" value="Metal_hydrol"/>
    <property type="match status" value="1"/>
</dbReference>
<dbReference type="InterPro" id="IPR009078">
    <property type="entry name" value="Ferritin-like_SF"/>
</dbReference>
<keyword evidence="1" id="KW-1133">Transmembrane helix</keyword>
<dbReference type="STRING" id="1871111.GCA_001704615_01054"/>
<dbReference type="RefSeq" id="WP_065994934.1">
    <property type="nucleotide sequence ID" value="NZ_CP029397.2"/>
</dbReference>